<evidence type="ECO:0000313" key="8">
    <source>
        <dbReference type="Proteomes" id="UP000077315"/>
    </source>
</evidence>
<dbReference type="InParanoid" id="A0A162UAC7"/>
<dbReference type="InterPro" id="IPR036919">
    <property type="entry name" value="Ribo_uL30_ferredoxin-like_sf"/>
</dbReference>
<evidence type="ECO:0008006" key="9">
    <source>
        <dbReference type="Google" id="ProtNLM"/>
    </source>
</evidence>
<dbReference type="OrthoDB" id="28644at2759"/>
<dbReference type="InterPro" id="IPR035808">
    <property type="entry name" value="Ribosomal_uL30_euk_arc"/>
</dbReference>
<dbReference type="GO" id="GO:0003723">
    <property type="term" value="F:RNA binding"/>
    <property type="evidence" value="ECO:0007669"/>
    <property type="project" value="InterPro"/>
</dbReference>
<comment type="similarity">
    <text evidence="1">Belongs to the universal ribosomal protein uL30 family.</text>
</comment>
<evidence type="ECO:0000256" key="4">
    <source>
        <dbReference type="SAM" id="Coils"/>
    </source>
</evidence>
<reference evidence="8" key="1">
    <citation type="submission" date="2015-06" db="EMBL/GenBank/DDBJ databases">
        <title>Expansion of signal transduction pathways in fungi by whole-genome duplication.</title>
        <authorList>
            <consortium name="DOE Joint Genome Institute"/>
            <person name="Corrochano L.M."/>
            <person name="Kuo A."/>
            <person name="Marcet-Houben M."/>
            <person name="Polaino S."/>
            <person name="Salamov A."/>
            <person name="Villalobos J.M."/>
            <person name="Alvarez M.I."/>
            <person name="Avalos J."/>
            <person name="Benito E.P."/>
            <person name="Benoit I."/>
            <person name="Burger G."/>
            <person name="Camino L.P."/>
            <person name="Canovas D."/>
            <person name="Cerda-Olmedo E."/>
            <person name="Cheng J.-F."/>
            <person name="Dominguez A."/>
            <person name="Elias M."/>
            <person name="Eslava A.P."/>
            <person name="Glaser F."/>
            <person name="Grimwood J."/>
            <person name="Gutierrez G."/>
            <person name="Heitman J."/>
            <person name="Henrissat B."/>
            <person name="Iturriaga E.A."/>
            <person name="Lang B.F."/>
            <person name="Lavin J.L."/>
            <person name="Lee S."/>
            <person name="Li W."/>
            <person name="Lindquist E."/>
            <person name="Lopez-Garcia S."/>
            <person name="Luque E.M."/>
            <person name="Marcos A.T."/>
            <person name="Martin J."/>
            <person name="McCluskey K."/>
            <person name="Medina H.R."/>
            <person name="Miralles-Duran A."/>
            <person name="Miyazaki A."/>
            <person name="Munoz-Torres E."/>
            <person name="Oguiza J.A."/>
            <person name="Ohm R."/>
            <person name="Olmedo M."/>
            <person name="Orejas M."/>
            <person name="Ortiz-Castellanos L."/>
            <person name="Pisabarro A.G."/>
            <person name="Rodriguez-Romero J."/>
            <person name="Ruiz-Herrera J."/>
            <person name="Ruiz-Vazquez R."/>
            <person name="Sanz C."/>
            <person name="Schackwitz W."/>
            <person name="Schmutz J."/>
            <person name="Shahriari M."/>
            <person name="Shelest E."/>
            <person name="Silva-Franco F."/>
            <person name="Soanes D."/>
            <person name="Syed K."/>
            <person name="Tagua V.G."/>
            <person name="Talbot N.J."/>
            <person name="Thon M."/>
            <person name="De vries R.P."/>
            <person name="Wiebenga A."/>
            <person name="Yadav J.S."/>
            <person name="Braun E.L."/>
            <person name="Baker S."/>
            <person name="Garre V."/>
            <person name="Horwitz B."/>
            <person name="Torres-Martinez S."/>
            <person name="Idnurm A."/>
            <person name="Herrera-Estrella A."/>
            <person name="Gabaldon T."/>
            <person name="Grigoriev I.V."/>
        </authorList>
    </citation>
    <scope>NUCLEOTIDE SEQUENCE [LARGE SCALE GENOMIC DNA]</scope>
    <source>
        <strain evidence="8">NRRL 1555(-)</strain>
    </source>
</reference>
<dbReference type="InterPro" id="IPR039699">
    <property type="entry name" value="Ribosomal_uL30"/>
</dbReference>
<dbReference type="VEuPathDB" id="FungiDB:PHYBLDRAFT_132902"/>
<feature type="coiled-coil region" evidence="4">
    <location>
        <begin position="20"/>
        <end position="81"/>
    </location>
</feature>
<evidence type="ECO:0000256" key="2">
    <source>
        <dbReference type="ARBA" id="ARBA00022980"/>
    </source>
</evidence>
<name>A0A162UAC7_PHYB8</name>
<dbReference type="Gene3D" id="3.30.1390.20">
    <property type="entry name" value="Ribosomal protein L30, ferredoxin-like fold domain"/>
    <property type="match status" value="1"/>
</dbReference>
<organism evidence="7 8">
    <name type="scientific">Phycomyces blakesleeanus (strain ATCC 8743b / DSM 1359 / FGSC 10004 / NBRC 33097 / NRRL 1555)</name>
    <dbReference type="NCBI Taxonomy" id="763407"/>
    <lineage>
        <taxon>Eukaryota</taxon>
        <taxon>Fungi</taxon>
        <taxon>Fungi incertae sedis</taxon>
        <taxon>Mucoromycota</taxon>
        <taxon>Mucoromycotina</taxon>
        <taxon>Mucoromycetes</taxon>
        <taxon>Mucorales</taxon>
        <taxon>Phycomycetaceae</taxon>
        <taxon>Phycomyces</taxon>
    </lineage>
</organism>
<dbReference type="NCBIfam" id="TIGR01310">
    <property type="entry name" value="uL30_euk"/>
    <property type="match status" value="1"/>
</dbReference>
<dbReference type="GeneID" id="28990437"/>
<dbReference type="GO" id="GO:0003735">
    <property type="term" value="F:structural constituent of ribosome"/>
    <property type="evidence" value="ECO:0007669"/>
    <property type="project" value="TreeGrafter"/>
</dbReference>
<gene>
    <name evidence="7" type="ORF">PHYBLDRAFT_132902</name>
</gene>
<evidence type="ECO:0000256" key="3">
    <source>
        <dbReference type="ARBA" id="ARBA00023274"/>
    </source>
</evidence>
<dbReference type="AlphaFoldDB" id="A0A162UAC7"/>
<dbReference type="EMBL" id="KV440978">
    <property type="protein sequence ID" value="OAD74752.1"/>
    <property type="molecule type" value="Genomic_DNA"/>
</dbReference>
<proteinExistence type="inferred from homology"/>
<dbReference type="InterPro" id="IPR016082">
    <property type="entry name" value="Ribosomal_uL30_ferredoxin-like"/>
</dbReference>
<dbReference type="GO" id="GO:0000463">
    <property type="term" value="P:maturation of LSU-rRNA from tricistronic rRNA transcript (SSU-rRNA, 5.8S rRNA, LSU-rRNA)"/>
    <property type="evidence" value="ECO:0007669"/>
    <property type="project" value="TreeGrafter"/>
</dbReference>
<keyword evidence="4" id="KW-0175">Coiled coil</keyword>
<feature type="domain" description="Large ribosomal subunit protein uL30 N-terminal eukaryotes" evidence="6">
    <location>
        <begin position="14"/>
        <end position="79"/>
    </location>
</feature>
<dbReference type="Proteomes" id="UP000077315">
    <property type="component" value="Unassembled WGS sequence"/>
</dbReference>
<dbReference type="RefSeq" id="XP_018292792.1">
    <property type="nucleotide sequence ID" value="XM_018429531.1"/>
</dbReference>
<evidence type="ECO:0000259" key="6">
    <source>
        <dbReference type="Pfam" id="PF08079"/>
    </source>
</evidence>
<keyword evidence="3" id="KW-0687">Ribonucleoprotein</keyword>
<dbReference type="GO" id="GO:0022625">
    <property type="term" value="C:cytosolic large ribosomal subunit"/>
    <property type="evidence" value="ECO:0007669"/>
    <property type="project" value="TreeGrafter"/>
</dbReference>
<evidence type="ECO:0000259" key="5">
    <source>
        <dbReference type="Pfam" id="PF00327"/>
    </source>
</evidence>
<dbReference type="InterPro" id="IPR012988">
    <property type="entry name" value="Ribosomal_uL30_N_euk"/>
</dbReference>
<dbReference type="SUPFAM" id="SSF55129">
    <property type="entry name" value="Ribosomal protein L30p/L7e"/>
    <property type="match status" value="1"/>
</dbReference>
<dbReference type="CDD" id="cd01657">
    <property type="entry name" value="Ribosomal_L7_archeal_euk"/>
    <property type="match status" value="1"/>
</dbReference>
<dbReference type="InterPro" id="IPR005998">
    <property type="entry name" value="Ribosomal_uL30_euk"/>
</dbReference>
<accession>A0A162UAC7</accession>
<dbReference type="PANTHER" id="PTHR11524:SF16">
    <property type="entry name" value="LARGE RIBOSOMAL SUBUNIT PROTEIN UL30"/>
    <property type="match status" value="1"/>
</dbReference>
<dbReference type="FunFam" id="3.30.1390.20:FF:000004">
    <property type="entry name" value="60S ribosomal protein L7"/>
    <property type="match status" value="1"/>
</dbReference>
<dbReference type="Pfam" id="PF00327">
    <property type="entry name" value="Ribosomal_L30"/>
    <property type="match status" value="1"/>
</dbReference>
<sequence>MADNTPNIANPIYVPENLLKKRKINEKKAIENARKRAEVRKQGKKDSKTVFKRIDQFIRTNRDLERETTRLRRQRVKAKQSRAVPDENKLLFVLRHKSTPTLHPSVRKAFQKLRLTSLNTGVFVKLNEKSAPMLQAIEPYVVFGEPTLKTVRDLLIKRGYAKVKGKRTAISDNAMVEEALGKQNIICLEDMIHEIVNVGEHFDAVNKFLFPFKLSSPVKGWRQRRLKEIMDKSEGVDQEGDDINKMVEAMN</sequence>
<evidence type="ECO:0000313" key="7">
    <source>
        <dbReference type="EMBL" id="OAD74752.1"/>
    </source>
</evidence>
<keyword evidence="8" id="KW-1185">Reference proteome</keyword>
<feature type="domain" description="Large ribosomal subunit protein uL30-like ferredoxin-like fold" evidence="5">
    <location>
        <begin position="91"/>
        <end position="141"/>
    </location>
</feature>
<evidence type="ECO:0000256" key="1">
    <source>
        <dbReference type="ARBA" id="ARBA00007594"/>
    </source>
</evidence>
<protein>
    <recommendedName>
        <fullName evidence="9">Ribosomal protein L30 ferredoxin-like fold domain-containing protein</fullName>
    </recommendedName>
</protein>
<dbReference type="PANTHER" id="PTHR11524">
    <property type="entry name" value="60S RIBOSOMAL PROTEIN L7"/>
    <property type="match status" value="1"/>
</dbReference>
<dbReference type="Pfam" id="PF08079">
    <property type="entry name" value="Ribosomal_L30_N"/>
    <property type="match status" value="1"/>
</dbReference>
<dbReference type="STRING" id="763407.A0A162UAC7"/>
<keyword evidence="2" id="KW-0689">Ribosomal protein</keyword>